<proteinExistence type="predicted"/>
<evidence type="ECO:0000313" key="1">
    <source>
        <dbReference type="EMBL" id="GBG26438.1"/>
    </source>
</evidence>
<keyword evidence="2" id="KW-1185">Reference proteome</keyword>
<dbReference type="InParanoid" id="A0A2R5G9M0"/>
<sequence length="363" mass="42433">MMRAEYFMEKTIRERMEELRRLRLEEEDRRAWQEALRLARIKYSAQYAQEMWDYLHEWSLTEGVERVIAHRAYLEYLKSREGRVVTAFTRFARRLETRRRGAVLSRVALFRITLGRVFQSHDRRQDAARDIQCAFRILMARRTFLMAYIEREARMLDQEKADVWRKWAARLARAIQSIAHVETEAHRQARRRVWARTEFSRALAKAHFFTYGHPPSRDPPAVTSFQKPCDGRVALRLPDTKASKIVAPIGDDSPEARRLNWIGVPVGVALAKNEKGIGYRPRKGISTPDHFSLIYMPMPTHLLSVSFADARSRQKAQDDLENLKASALRPNQHIEEAPESATDWYEREQALLWGNTSALVDEV</sequence>
<accession>A0A2R5G9M0</accession>
<protein>
    <submittedName>
        <fullName evidence="1">Uncharacterized protein</fullName>
    </submittedName>
</protein>
<name>A0A2R5G9M0_9STRA</name>
<reference evidence="1 2" key="1">
    <citation type="submission" date="2017-12" db="EMBL/GenBank/DDBJ databases">
        <title>Sequencing, de novo assembly and annotation of complete genome of a new Thraustochytrid species, strain FCC1311.</title>
        <authorList>
            <person name="Sedici K."/>
            <person name="Godart F."/>
            <person name="Aiese Cigliano R."/>
            <person name="Sanseverino W."/>
            <person name="Barakat M."/>
            <person name="Ortet P."/>
            <person name="Marechal E."/>
            <person name="Cagnac O."/>
            <person name="Amato A."/>
        </authorList>
    </citation>
    <scope>NUCLEOTIDE SEQUENCE [LARGE SCALE GENOMIC DNA]</scope>
</reference>
<organism evidence="1 2">
    <name type="scientific">Hondaea fermentalgiana</name>
    <dbReference type="NCBI Taxonomy" id="2315210"/>
    <lineage>
        <taxon>Eukaryota</taxon>
        <taxon>Sar</taxon>
        <taxon>Stramenopiles</taxon>
        <taxon>Bigyra</taxon>
        <taxon>Labyrinthulomycetes</taxon>
        <taxon>Thraustochytrida</taxon>
        <taxon>Thraustochytriidae</taxon>
        <taxon>Hondaea</taxon>
    </lineage>
</organism>
<comment type="caution">
    <text evidence="1">The sequence shown here is derived from an EMBL/GenBank/DDBJ whole genome shotgun (WGS) entry which is preliminary data.</text>
</comment>
<dbReference type="Proteomes" id="UP000241890">
    <property type="component" value="Unassembled WGS sequence"/>
</dbReference>
<evidence type="ECO:0000313" key="2">
    <source>
        <dbReference type="Proteomes" id="UP000241890"/>
    </source>
</evidence>
<gene>
    <name evidence="1" type="ORF">FCC1311_026592</name>
</gene>
<dbReference type="EMBL" id="BEYU01000021">
    <property type="protein sequence ID" value="GBG26438.1"/>
    <property type="molecule type" value="Genomic_DNA"/>
</dbReference>
<dbReference type="AlphaFoldDB" id="A0A2R5G9M0"/>